<comment type="pathway">
    <text evidence="7 8">Porphyrin-containing compound metabolism; protoheme biosynthesis; protoheme from protoporphyrin-IX: step 1/1.</text>
</comment>
<dbReference type="InterPro" id="IPR033659">
    <property type="entry name" value="Ferrochelatase_N"/>
</dbReference>
<feature type="binding site" evidence="7">
    <location>
        <position position="203"/>
    </location>
    <ligand>
        <name>Fe(2+)</name>
        <dbReference type="ChEBI" id="CHEBI:29033"/>
    </ligand>
</feature>
<dbReference type="Pfam" id="PF00762">
    <property type="entry name" value="Ferrochelatase"/>
    <property type="match status" value="1"/>
</dbReference>
<dbReference type="PANTHER" id="PTHR11108:SF1">
    <property type="entry name" value="FERROCHELATASE, MITOCHONDRIAL"/>
    <property type="match status" value="1"/>
</dbReference>
<protein>
    <recommendedName>
        <fullName evidence="7 8">Ferrochelatase</fullName>
        <ecNumber evidence="7 8">4.98.1.1</ecNumber>
    </recommendedName>
    <alternativeName>
        <fullName evidence="7">Heme synthase</fullName>
    </alternativeName>
    <alternativeName>
        <fullName evidence="7">Protoheme ferro-lyase</fullName>
    </alternativeName>
</protein>
<keyword evidence="7" id="KW-0479">Metal-binding</keyword>
<evidence type="ECO:0000256" key="7">
    <source>
        <dbReference type="HAMAP-Rule" id="MF_00323"/>
    </source>
</evidence>
<keyword evidence="4 7" id="KW-0456">Lyase</keyword>
<dbReference type="HAMAP" id="MF_00323">
    <property type="entry name" value="Ferrochelatase"/>
    <property type="match status" value="1"/>
</dbReference>
<comment type="similarity">
    <text evidence="1 7 8">Belongs to the ferrochelatase family.</text>
</comment>
<evidence type="ECO:0000313" key="10">
    <source>
        <dbReference type="Proteomes" id="UP001162030"/>
    </source>
</evidence>
<dbReference type="RefSeq" id="WP_051332085.1">
    <property type="nucleotide sequence ID" value="NZ_OX458333.1"/>
</dbReference>
<dbReference type="CDD" id="cd00419">
    <property type="entry name" value="Ferrochelatase_C"/>
    <property type="match status" value="1"/>
</dbReference>
<dbReference type="InterPro" id="IPR033644">
    <property type="entry name" value="Ferrochelatase_C"/>
</dbReference>
<comment type="catalytic activity">
    <reaction evidence="7 8">
        <text>heme b + 2 H(+) = protoporphyrin IX + Fe(2+)</text>
        <dbReference type="Rhea" id="RHEA:22584"/>
        <dbReference type="ChEBI" id="CHEBI:15378"/>
        <dbReference type="ChEBI" id="CHEBI:29033"/>
        <dbReference type="ChEBI" id="CHEBI:57306"/>
        <dbReference type="ChEBI" id="CHEBI:60344"/>
        <dbReference type="EC" id="4.98.1.1"/>
    </reaction>
</comment>
<dbReference type="NCBIfam" id="TIGR00109">
    <property type="entry name" value="hemH"/>
    <property type="match status" value="1"/>
</dbReference>
<accession>A0ABN8X473</accession>
<comment type="function">
    <text evidence="7 8">Catalyzes the ferrous insertion into protoporphyrin IX.</text>
</comment>
<evidence type="ECO:0000256" key="2">
    <source>
        <dbReference type="ARBA" id="ARBA00023004"/>
    </source>
</evidence>
<dbReference type="PROSITE" id="PS00534">
    <property type="entry name" value="FERROCHELATASE"/>
    <property type="match status" value="1"/>
</dbReference>
<sequence>MADAEKSRRTGVLLVNLGTPEAPTPAAIRRYLREFLWDPRVVELPRPLWWVILHGVILWTRPSKSARAYRSIWTDKGSPLLVLSMNLARAVQSELAIRTGGEIIVEIAMRYGKPAIREKLEALRNAGADKLLILPLYPQYSSPSTGTVFDAVASVLKDRRYIPDIEFVNEYHDHPGYIRAVAKRIDDFWCDSGKAEYLLFSFHGLPERSRALGDPYYDQCHATAALIASELNLSKNTWQVVFQSRFGPGRWLRPYCIDVLSTLPQQGIRSVDVVCPGFAVDCLETLEEIGIANKEIFTKAGGEQYRLIPALNDSAEHTRFLADLITERLRSENVD</sequence>
<evidence type="ECO:0000256" key="5">
    <source>
        <dbReference type="ARBA" id="ARBA00023244"/>
    </source>
</evidence>
<organism evidence="9 10">
    <name type="scientific">Methylocaldum szegediense</name>
    <dbReference type="NCBI Taxonomy" id="73780"/>
    <lineage>
        <taxon>Bacteria</taxon>
        <taxon>Pseudomonadati</taxon>
        <taxon>Pseudomonadota</taxon>
        <taxon>Gammaproteobacteria</taxon>
        <taxon>Methylococcales</taxon>
        <taxon>Methylococcaceae</taxon>
        <taxon>Methylocaldum</taxon>
    </lineage>
</organism>
<dbReference type="EC" id="4.98.1.1" evidence="7 8"/>
<reference evidence="9 10" key="1">
    <citation type="submission" date="2023-03" db="EMBL/GenBank/DDBJ databases">
        <authorList>
            <person name="Pearce D."/>
        </authorList>
    </citation>
    <scope>NUCLEOTIDE SEQUENCE [LARGE SCALE GENOMIC DNA]</scope>
    <source>
        <strain evidence="9">Msz</strain>
    </source>
</reference>
<name>A0ABN8X473_9GAMM</name>
<evidence type="ECO:0000256" key="4">
    <source>
        <dbReference type="ARBA" id="ARBA00023239"/>
    </source>
</evidence>
<dbReference type="SUPFAM" id="SSF53800">
    <property type="entry name" value="Chelatase"/>
    <property type="match status" value="1"/>
</dbReference>
<dbReference type="EMBL" id="OX458333">
    <property type="protein sequence ID" value="CAI8776872.1"/>
    <property type="molecule type" value="Genomic_DNA"/>
</dbReference>
<evidence type="ECO:0000256" key="8">
    <source>
        <dbReference type="RuleBase" id="RU000607"/>
    </source>
</evidence>
<evidence type="ECO:0000313" key="9">
    <source>
        <dbReference type="EMBL" id="CAI8776872.1"/>
    </source>
</evidence>
<keyword evidence="3 7" id="KW-0350">Heme biosynthesis</keyword>
<evidence type="ECO:0000256" key="1">
    <source>
        <dbReference type="ARBA" id="ARBA00007718"/>
    </source>
</evidence>
<dbReference type="InterPro" id="IPR019772">
    <property type="entry name" value="Ferrochelatase_AS"/>
</dbReference>
<evidence type="ECO:0000256" key="3">
    <source>
        <dbReference type="ARBA" id="ARBA00023133"/>
    </source>
</evidence>
<keyword evidence="5 7" id="KW-0627">Porphyrin biosynthesis</keyword>
<keyword evidence="7 8" id="KW-0963">Cytoplasm</keyword>
<keyword evidence="10" id="KW-1185">Reference proteome</keyword>
<dbReference type="CDD" id="cd03411">
    <property type="entry name" value="Ferrochelatase_N"/>
    <property type="match status" value="1"/>
</dbReference>
<comment type="subcellular location">
    <subcellularLocation>
        <location evidence="7 8">Cytoplasm</location>
    </subcellularLocation>
</comment>
<feature type="binding site" evidence="7">
    <location>
        <position position="284"/>
    </location>
    <ligand>
        <name>Fe(2+)</name>
        <dbReference type="ChEBI" id="CHEBI:29033"/>
    </ligand>
</feature>
<keyword evidence="2 7" id="KW-0408">Iron</keyword>
<proteinExistence type="inferred from homology"/>
<dbReference type="PANTHER" id="PTHR11108">
    <property type="entry name" value="FERROCHELATASE"/>
    <property type="match status" value="1"/>
</dbReference>
<dbReference type="Gene3D" id="3.40.50.1400">
    <property type="match status" value="2"/>
</dbReference>
<dbReference type="InterPro" id="IPR001015">
    <property type="entry name" value="Ferrochelatase"/>
</dbReference>
<gene>
    <name evidence="7 9" type="primary">hemH</name>
    <name evidence="9" type="ORF">MSZNOR_1142</name>
</gene>
<evidence type="ECO:0000256" key="6">
    <source>
        <dbReference type="ARBA" id="ARBA00024536"/>
    </source>
</evidence>
<dbReference type="Proteomes" id="UP001162030">
    <property type="component" value="Chromosome"/>
</dbReference>
<comment type="catalytic activity">
    <reaction evidence="6">
        <text>Fe-coproporphyrin III + 2 H(+) = coproporphyrin III + Fe(2+)</text>
        <dbReference type="Rhea" id="RHEA:49572"/>
        <dbReference type="ChEBI" id="CHEBI:15378"/>
        <dbReference type="ChEBI" id="CHEBI:29033"/>
        <dbReference type="ChEBI" id="CHEBI:68438"/>
        <dbReference type="ChEBI" id="CHEBI:131725"/>
        <dbReference type="EC" id="4.99.1.9"/>
    </reaction>
    <physiologicalReaction direction="right-to-left" evidence="6">
        <dbReference type="Rhea" id="RHEA:49574"/>
    </physiologicalReaction>
</comment>
<dbReference type="GO" id="GO:0004325">
    <property type="term" value="F:ferrochelatase activity"/>
    <property type="evidence" value="ECO:0007669"/>
    <property type="project" value="UniProtKB-EC"/>
</dbReference>